<dbReference type="EMBL" id="FNCJ01000006">
    <property type="protein sequence ID" value="SDG92786.1"/>
    <property type="molecule type" value="Genomic_DNA"/>
</dbReference>
<gene>
    <name evidence="1" type="ORF">SAMN05216466_10683</name>
</gene>
<proteinExistence type="predicted"/>
<organism evidence="1 2">
    <name type="scientific">Paraburkholderia phenazinium</name>
    <dbReference type="NCBI Taxonomy" id="60549"/>
    <lineage>
        <taxon>Bacteria</taxon>
        <taxon>Pseudomonadati</taxon>
        <taxon>Pseudomonadota</taxon>
        <taxon>Betaproteobacteria</taxon>
        <taxon>Burkholderiales</taxon>
        <taxon>Burkholderiaceae</taxon>
        <taxon>Paraburkholderia</taxon>
    </lineage>
</organism>
<accession>A0A1G7Y917</accession>
<protein>
    <submittedName>
        <fullName evidence="1">Uncharacterized protein</fullName>
    </submittedName>
</protein>
<evidence type="ECO:0000313" key="1">
    <source>
        <dbReference type="EMBL" id="SDG92786.1"/>
    </source>
</evidence>
<dbReference type="AlphaFoldDB" id="A0A1G7Y917"/>
<sequence length="33" mass="3881">MSDHRFTQNKDLNRHIAGLVQQGWTLQEGENTR</sequence>
<dbReference type="Proteomes" id="UP000199706">
    <property type="component" value="Unassembled WGS sequence"/>
</dbReference>
<name>A0A1G7Y917_9BURK</name>
<evidence type="ECO:0000313" key="2">
    <source>
        <dbReference type="Proteomes" id="UP000199706"/>
    </source>
</evidence>
<reference evidence="1 2" key="1">
    <citation type="submission" date="2016-10" db="EMBL/GenBank/DDBJ databases">
        <authorList>
            <person name="de Groot N.N."/>
        </authorList>
    </citation>
    <scope>NUCLEOTIDE SEQUENCE [LARGE SCALE GENOMIC DNA]</scope>
    <source>
        <strain evidence="1 2">LMG 2247</strain>
    </source>
</reference>